<accession>A0AAW0GK05</accession>
<evidence type="ECO:0000256" key="4">
    <source>
        <dbReference type="ARBA" id="ARBA00022833"/>
    </source>
</evidence>
<proteinExistence type="predicted"/>
<dbReference type="Proteomes" id="UP001385951">
    <property type="component" value="Unassembled WGS sequence"/>
</dbReference>
<evidence type="ECO:0000256" key="3">
    <source>
        <dbReference type="ARBA" id="ARBA00022771"/>
    </source>
</evidence>
<dbReference type="PANTHER" id="PTHR46481:SF10">
    <property type="entry name" value="ZINC FINGER BED DOMAIN-CONTAINING PROTEIN 39"/>
    <property type="match status" value="1"/>
</dbReference>
<reference evidence="8 9" key="1">
    <citation type="submission" date="2022-09" db="EMBL/GenBank/DDBJ databases">
        <authorList>
            <person name="Palmer J.M."/>
        </authorList>
    </citation>
    <scope>NUCLEOTIDE SEQUENCE [LARGE SCALE GENOMIC DNA]</scope>
    <source>
        <strain evidence="8 9">DSM 7382</strain>
    </source>
</reference>
<dbReference type="GO" id="GO:0046983">
    <property type="term" value="F:protein dimerization activity"/>
    <property type="evidence" value="ECO:0007669"/>
    <property type="project" value="InterPro"/>
</dbReference>
<keyword evidence="5" id="KW-0539">Nucleus</keyword>
<dbReference type="InterPro" id="IPR012337">
    <property type="entry name" value="RNaseH-like_sf"/>
</dbReference>
<evidence type="ECO:0000256" key="6">
    <source>
        <dbReference type="SAM" id="MobiDB-lite"/>
    </source>
</evidence>
<evidence type="ECO:0000256" key="2">
    <source>
        <dbReference type="ARBA" id="ARBA00022723"/>
    </source>
</evidence>
<evidence type="ECO:0000313" key="9">
    <source>
        <dbReference type="Proteomes" id="UP001385951"/>
    </source>
</evidence>
<evidence type="ECO:0000313" key="8">
    <source>
        <dbReference type="EMBL" id="KAK7692992.1"/>
    </source>
</evidence>
<keyword evidence="3" id="KW-0863">Zinc-finger</keyword>
<dbReference type="PANTHER" id="PTHR46481">
    <property type="entry name" value="ZINC FINGER BED DOMAIN-CONTAINING PROTEIN 4"/>
    <property type="match status" value="1"/>
</dbReference>
<keyword evidence="2" id="KW-0479">Metal-binding</keyword>
<name>A0AAW0GK05_9APHY</name>
<dbReference type="InterPro" id="IPR052035">
    <property type="entry name" value="ZnF_BED_domain_contain"/>
</dbReference>
<protein>
    <recommendedName>
        <fullName evidence="7">HAT C-terminal dimerisation domain-containing protein</fullName>
    </recommendedName>
</protein>
<keyword evidence="9" id="KW-1185">Reference proteome</keyword>
<comment type="subcellular location">
    <subcellularLocation>
        <location evidence="1">Nucleus</location>
    </subcellularLocation>
</comment>
<evidence type="ECO:0000256" key="1">
    <source>
        <dbReference type="ARBA" id="ARBA00004123"/>
    </source>
</evidence>
<evidence type="ECO:0000259" key="7">
    <source>
        <dbReference type="Pfam" id="PF05699"/>
    </source>
</evidence>
<dbReference type="GO" id="GO:0008270">
    <property type="term" value="F:zinc ion binding"/>
    <property type="evidence" value="ECO:0007669"/>
    <property type="project" value="UniProtKB-KW"/>
</dbReference>
<dbReference type="SUPFAM" id="SSF53098">
    <property type="entry name" value="Ribonuclease H-like"/>
    <property type="match status" value="1"/>
</dbReference>
<dbReference type="AlphaFoldDB" id="A0AAW0GK05"/>
<organism evidence="8 9">
    <name type="scientific">Cerrena zonata</name>
    <dbReference type="NCBI Taxonomy" id="2478898"/>
    <lineage>
        <taxon>Eukaryota</taxon>
        <taxon>Fungi</taxon>
        <taxon>Dikarya</taxon>
        <taxon>Basidiomycota</taxon>
        <taxon>Agaricomycotina</taxon>
        <taxon>Agaricomycetes</taxon>
        <taxon>Polyporales</taxon>
        <taxon>Cerrenaceae</taxon>
        <taxon>Cerrena</taxon>
    </lineage>
</organism>
<sequence length="124" mass="14206">MPEKAQTARELFLRELRPYRMETLAADRPGTDASPTHNARAQWAHGVLNSRRRRTRAPPTQLSLETEVERYLSDQLAPPDSSSLSWWQENSDRYPTIFRLAMDIIPIQGSAVPCERVFSSAKRP</sequence>
<feature type="domain" description="HAT C-terminal dimerisation" evidence="7">
    <location>
        <begin position="67"/>
        <end position="123"/>
    </location>
</feature>
<gene>
    <name evidence="8" type="ORF">QCA50_004634</name>
</gene>
<dbReference type="Pfam" id="PF05699">
    <property type="entry name" value="Dimer_Tnp_hAT"/>
    <property type="match status" value="1"/>
</dbReference>
<comment type="caution">
    <text evidence="8">The sequence shown here is derived from an EMBL/GenBank/DDBJ whole genome shotgun (WGS) entry which is preliminary data.</text>
</comment>
<evidence type="ECO:0000256" key="5">
    <source>
        <dbReference type="ARBA" id="ARBA00023242"/>
    </source>
</evidence>
<feature type="region of interest" description="Disordered" evidence="6">
    <location>
        <begin position="26"/>
        <end position="59"/>
    </location>
</feature>
<dbReference type="GO" id="GO:0005634">
    <property type="term" value="C:nucleus"/>
    <property type="evidence" value="ECO:0007669"/>
    <property type="project" value="UniProtKB-SubCell"/>
</dbReference>
<keyword evidence="4" id="KW-0862">Zinc</keyword>
<dbReference type="EMBL" id="JASBNA010000004">
    <property type="protein sequence ID" value="KAK7692992.1"/>
    <property type="molecule type" value="Genomic_DNA"/>
</dbReference>
<dbReference type="InterPro" id="IPR008906">
    <property type="entry name" value="HATC_C_dom"/>
</dbReference>